<protein>
    <submittedName>
        <fullName evidence="5">Alpha-mannosidase</fullName>
    </submittedName>
</protein>
<accession>A0A7I8DL19</accession>
<feature type="domain" description="Glycosyl hydrolase family 38 C-terminal" evidence="4">
    <location>
        <begin position="476"/>
        <end position="688"/>
    </location>
</feature>
<dbReference type="InterPro" id="IPR027291">
    <property type="entry name" value="Glyco_hydro_38_N_sf"/>
</dbReference>
<evidence type="ECO:0000256" key="2">
    <source>
        <dbReference type="SAM" id="Coils"/>
    </source>
</evidence>
<dbReference type="EMBL" id="AP023368">
    <property type="protein sequence ID" value="BCJ98014.1"/>
    <property type="molecule type" value="Genomic_DNA"/>
</dbReference>
<evidence type="ECO:0000313" key="5">
    <source>
        <dbReference type="EMBL" id="BCJ98014.1"/>
    </source>
</evidence>
<dbReference type="PANTHER" id="PTHR46017:SF1">
    <property type="entry name" value="ALPHA-MANNOSIDASE 2C1"/>
    <property type="match status" value="1"/>
</dbReference>
<dbReference type="PANTHER" id="PTHR46017">
    <property type="entry name" value="ALPHA-MANNOSIDASE 2C1"/>
    <property type="match status" value="1"/>
</dbReference>
<dbReference type="Pfam" id="PF01074">
    <property type="entry name" value="Glyco_hydro_38N"/>
    <property type="match status" value="1"/>
</dbReference>
<dbReference type="SUPFAM" id="SSF74650">
    <property type="entry name" value="Galactose mutarotase-like"/>
    <property type="match status" value="1"/>
</dbReference>
<reference evidence="5 6" key="2">
    <citation type="submission" date="2020-08" db="EMBL/GenBank/DDBJ databases">
        <authorList>
            <person name="Ueki A."/>
            <person name="Tonouchi A."/>
        </authorList>
    </citation>
    <scope>NUCLEOTIDE SEQUENCE [LARGE SCALE GENOMIC DNA]</scope>
    <source>
        <strain evidence="5 6">CTTW</strain>
    </source>
</reference>
<dbReference type="Gene3D" id="2.70.98.30">
    <property type="entry name" value="Golgi alpha-mannosidase II, domain 4"/>
    <property type="match status" value="1"/>
</dbReference>
<dbReference type="InterPro" id="IPR011682">
    <property type="entry name" value="Glyco_hydro_38_C"/>
</dbReference>
<feature type="coiled-coil region" evidence="2">
    <location>
        <begin position="271"/>
        <end position="298"/>
    </location>
</feature>
<gene>
    <name evidence="5" type="ORF">bsdcttw_10550</name>
</gene>
<evidence type="ECO:0000259" key="4">
    <source>
        <dbReference type="Pfam" id="PF07748"/>
    </source>
</evidence>
<organism evidence="5 6">
    <name type="scientific">Anaerocolumna chitinilytica</name>
    <dbReference type="NCBI Taxonomy" id="1727145"/>
    <lineage>
        <taxon>Bacteria</taxon>
        <taxon>Bacillati</taxon>
        <taxon>Bacillota</taxon>
        <taxon>Clostridia</taxon>
        <taxon>Lachnospirales</taxon>
        <taxon>Lachnospiraceae</taxon>
        <taxon>Anaerocolumna</taxon>
    </lineage>
</organism>
<dbReference type="InterPro" id="IPR011330">
    <property type="entry name" value="Glyco_hydro/deAcase_b/a-brl"/>
</dbReference>
<dbReference type="InterPro" id="IPR037094">
    <property type="entry name" value="Glyco_hydro_38_cen_sf"/>
</dbReference>
<dbReference type="GO" id="GO:0009313">
    <property type="term" value="P:oligosaccharide catabolic process"/>
    <property type="evidence" value="ECO:0007669"/>
    <property type="project" value="TreeGrafter"/>
</dbReference>
<dbReference type="Proteomes" id="UP000515703">
    <property type="component" value="Chromosome"/>
</dbReference>
<keyword evidence="2" id="KW-0175">Coiled coil</keyword>
<dbReference type="AlphaFoldDB" id="A0A7I8DL19"/>
<dbReference type="InterPro" id="IPR000602">
    <property type="entry name" value="Glyco_hydro_38_N"/>
</dbReference>
<evidence type="ECO:0000259" key="3">
    <source>
        <dbReference type="Pfam" id="PF01074"/>
    </source>
</evidence>
<comment type="similarity">
    <text evidence="1">Belongs to the glycosyl hydrolase 38 family.</text>
</comment>
<dbReference type="KEGG" id="acht:bsdcttw_10550"/>
<sequence>MSKLYFIDGYHGGIRGHMPEGSWQDILHALESYPEWKISLEIEPESWKYLKNHDYKTYKKIEKMVSDPISGSRLEFISGSYAQPFCWAVNGESNIRQLLYGVKVIKEHFPGVVVDTYAVQEPCFTSSLPQILRQLGYARISLKNPTAWGGYMAKMPGEIIRLFSQDGSFLPAVPRYEGEELISCNATEASGYDFSSIEGFAEKCSLHGISAPAGMCLQDLGWSSKPLVKDIDVEYVTWREYFSRFGDRIKGEVLLSQEDVLTALPWGNRILQEMLRNVRHAENRVLQAEKLLAIAEAERGEREECHSLLEQAWKKLMQAQHHDGYICATCGEGTRMWAFQSNALVTDCCSMIDEITERAMLAVSGRRPQEINPGNEQWLRVYNTVGNPRLSQVECTLGFDYGIRDVKVYDEENNSLTSQLDPIRYYEDGSIGAAVLRFYVNSEGIGYTSYRVVPADTVSIGKGMAVKTAQNTIEVTNDYFQMVFDLQKGGSIVRLYDRETKRDYTEGVSGFGSLRGYLVKEEKFIDTLDLTVECNIKSNGPLYTELVFSGEFHEIEFENRVKITLHERRIDFETSINFMKDTEIGYPYEPAVEERYHGRKRSSCREDYKIGVQFPLGNSPVKVIKSAPYDIYESRLTDTRFDSWDTIKHNIVNGYADIYQESSNSGLAIFCDHVNGYSLVDNLFTLTLGFGYHSNFWWGYQPLRGRCKMKYSIMPHGLTWEEAYVPYEDSLLREPLLAERLPGKPDSIKLNVFSCENKSVETVSIIRCDGKSQVRLFHNSHKNEKLILKCSIPGFQGVSADLYGTSDGREADSIGKLEIKTLI</sequence>
<dbReference type="GO" id="GO:0030246">
    <property type="term" value="F:carbohydrate binding"/>
    <property type="evidence" value="ECO:0007669"/>
    <property type="project" value="InterPro"/>
</dbReference>
<dbReference type="Gene3D" id="3.20.110.10">
    <property type="entry name" value="Glycoside hydrolase 38, N terminal domain"/>
    <property type="match status" value="1"/>
</dbReference>
<dbReference type="Pfam" id="PF07748">
    <property type="entry name" value="Glyco_hydro_38C"/>
    <property type="match status" value="1"/>
</dbReference>
<proteinExistence type="inferred from homology"/>
<reference evidence="5 6" key="1">
    <citation type="submission" date="2020-08" db="EMBL/GenBank/DDBJ databases">
        <title>Draft genome sequencing of an Anaerocolumna strain isolated from anoxic soil subjected to BSD treatment.</title>
        <authorList>
            <person name="Uek A."/>
            <person name="Tonouchi A."/>
        </authorList>
    </citation>
    <scope>NUCLEOTIDE SEQUENCE [LARGE SCALE GENOMIC DNA]</scope>
    <source>
        <strain evidence="5 6">CTTW</strain>
    </source>
</reference>
<dbReference type="Gene3D" id="1.20.1270.50">
    <property type="entry name" value="Glycoside hydrolase family 38, central domain"/>
    <property type="match status" value="1"/>
</dbReference>
<dbReference type="InterPro" id="IPR011013">
    <property type="entry name" value="Gal_mutarotase_sf_dom"/>
</dbReference>
<feature type="domain" description="Glycoside hydrolase family 38 N-terminal" evidence="3">
    <location>
        <begin position="22"/>
        <end position="140"/>
    </location>
</feature>
<dbReference type="RefSeq" id="WP_185258376.1">
    <property type="nucleotide sequence ID" value="NZ_AP023368.1"/>
</dbReference>
<name>A0A7I8DL19_9FIRM</name>
<evidence type="ECO:0000256" key="1">
    <source>
        <dbReference type="ARBA" id="ARBA00009792"/>
    </source>
</evidence>
<evidence type="ECO:0000313" key="6">
    <source>
        <dbReference type="Proteomes" id="UP000515703"/>
    </source>
</evidence>
<dbReference type="SUPFAM" id="SSF88713">
    <property type="entry name" value="Glycoside hydrolase/deacetylase"/>
    <property type="match status" value="1"/>
</dbReference>
<dbReference type="GO" id="GO:0004559">
    <property type="term" value="F:alpha-mannosidase activity"/>
    <property type="evidence" value="ECO:0007669"/>
    <property type="project" value="InterPro"/>
</dbReference>
<keyword evidence="6" id="KW-1185">Reference proteome</keyword>
<dbReference type="GO" id="GO:0006013">
    <property type="term" value="P:mannose metabolic process"/>
    <property type="evidence" value="ECO:0007669"/>
    <property type="project" value="InterPro"/>
</dbReference>